<proteinExistence type="predicted"/>
<dbReference type="eggNOG" id="ENOG5032GZE">
    <property type="taxonomic scope" value="Bacteria"/>
</dbReference>
<keyword evidence="1" id="KW-1133">Transmembrane helix</keyword>
<dbReference type="RefSeq" id="WP_026646246.1">
    <property type="nucleotide sequence ID" value="NZ_JGZL01000003.1"/>
</dbReference>
<keyword evidence="3" id="KW-1185">Reference proteome</keyword>
<dbReference type="AlphaFoldDB" id="A0A087D4Y3"/>
<dbReference type="EMBL" id="JGZL01000003">
    <property type="protein sequence ID" value="KFI90583.1"/>
    <property type="molecule type" value="Genomic_DNA"/>
</dbReference>
<evidence type="ECO:0000313" key="3">
    <source>
        <dbReference type="Proteomes" id="UP000029078"/>
    </source>
</evidence>
<reference evidence="2 3" key="1">
    <citation type="submission" date="2014-03" db="EMBL/GenBank/DDBJ databases">
        <title>Genomics of Bifidobacteria.</title>
        <authorList>
            <person name="Ventura M."/>
            <person name="Milani C."/>
            <person name="Lugli G.A."/>
        </authorList>
    </citation>
    <scope>NUCLEOTIDE SEQUENCE [LARGE SCALE GENOMIC DNA]</scope>
    <source>
        <strain evidence="2 3">LMG 21811</strain>
    </source>
</reference>
<evidence type="ECO:0000256" key="1">
    <source>
        <dbReference type="SAM" id="Phobius"/>
    </source>
</evidence>
<feature type="transmembrane region" description="Helical" evidence="1">
    <location>
        <begin position="12"/>
        <end position="33"/>
    </location>
</feature>
<organism evidence="2 3">
    <name type="scientific">Bifidobacterium ruminantium</name>
    <dbReference type="NCBI Taxonomy" id="78346"/>
    <lineage>
        <taxon>Bacteria</taxon>
        <taxon>Bacillati</taxon>
        <taxon>Actinomycetota</taxon>
        <taxon>Actinomycetes</taxon>
        <taxon>Bifidobacteriales</taxon>
        <taxon>Bifidobacteriaceae</taxon>
        <taxon>Bifidobacterium</taxon>
    </lineage>
</organism>
<protein>
    <submittedName>
        <fullName evidence="2">Uncharacterized protein</fullName>
    </submittedName>
</protein>
<keyword evidence="1" id="KW-0472">Membrane</keyword>
<evidence type="ECO:0000313" key="2">
    <source>
        <dbReference type="EMBL" id="KFI90583.1"/>
    </source>
</evidence>
<gene>
    <name evidence="2" type="ORF">BRUM_0352</name>
</gene>
<keyword evidence="1" id="KW-0812">Transmembrane</keyword>
<dbReference type="Proteomes" id="UP000029078">
    <property type="component" value="Unassembled WGS sequence"/>
</dbReference>
<sequence>MLLIDSNSRGSRIAKNVLTVVIICAVFITAIYFKKGTVSDENDWATQQIETMQGIRQTAQDSVAFAQSMEDPDQYAAEIENVQQYITDYDQLAKTKEIQSITTHDPMQRAIGSLNRNRQQEAVSNMQVTARNLDEQTKTLLDAVDKTMSDDFTQHGGQWLLQVDDPTQVNELIDRYGKDRHYSSMQDLLTDLQSLQKLRSTVKQQVSDSVANLHNAEVSTAAIAVPALNGDLDPAGWYTLATNVAGTMGVQIEQTMEYGCGDQTSGLPQEFTVAYYCQSSDRAQRNVVHILTTHPSWTQTARSPWLVDVVKHELSHRSIMISCGTIQPAIAGDRTEAVTNSYSVLYLGADRGRIAEQQQGLAEYAMDEQSDQIASSIHDGNCG</sequence>
<comment type="caution">
    <text evidence="2">The sequence shown here is derived from an EMBL/GenBank/DDBJ whole genome shotgun (WGS) entry which is preliminary data.</text>
</comment>
<name>A0A087D4Y3_BIFRU</name>
<accession>A0A087D4Y3</accession>